<reference evidence="2 3" key="1">
    <citation type="submission" date="2018-01" db="EMBL/GenBank/DDBJ databases">
        <title>Draft Genome Sequence of Komagataeibacter maltaceti LMG 1529, a Vinegar Producing Acetic Acid Bacterium Isolated from Malt Vinegar Brewery Acetifiers.</title>
        <authorList>
            <person name="Zhang Q."/>
            <person name="Hollensteiner J."/>
            <person name="Poehlein A."/>
            <person name="Daniel R."/>
        </authorList>
    </citation>
    <scope>NUCLEOTIDE SEQUENCE [LARGE SCALE GENOMIC DNA]</scope>
    <source>
        <strain evidence="2 3">LMG 1529</strain>
    </source>
</reference>
<name>A0A2S3VYB9_9PROT</name>
<evidence type="ECO:0000313" key="3">
    <source>
        <dbReference type="Proteomes" id="UP000237344"/>
    </source>
</evidence>
<dbReference type="EMBL" id="POTC01000056">
    <property type="protein sequence ID" value="POF61600.1"/>
    <property type="molecule type" value="Genomic_DNA"/>
</dbReference>
<feature type="region of interest" description="Disordered" evidence="1">
    <location>
        <begin position="1"/>
        <end position="39"/>
    </location>
</feature>
<dbReference type="AlphaFoldDB" id="A0A2S3VYB9"/>
<comment type="caution">
    <text evidence="2">The sequence shown here is derived from an EMBL/GenBank/DDBJ whole genome shotgun (WGS) entry which is preliminary data.</text>
</comment>
<gene>
    <name evidence="2" type="ORF">KMAL_27650</name>
</gene>
<sequence>MMSEVPTPHSPPNAMPKSARRHRKVASVGAKADSTSIRE</sequence>
<protein>
    <submittedName>
        <fullName evidence="2">Uncharacterized protein</fullName>
    </submittedName>
</protein>
<dbReference type="Proteomes" id="UP000237344">
    <property type="component" value="Unassembled WGS sequence"/>
</dbReference>
<organism evidence="2 3">
    <name type="scientific">Novacetimonas maltaceti</name>
    <dbReference type="NCBI Taxonomy" id="1203393"/>
    <lineage>
        <taxon>Bacteria</taxon>
        <taxon>Pseudomonadati</taxon>
        <taxon>Pseudomonadota</taxon>
        <taxon>Alphaproteobacteria</taxon>
        <taxon>Acetobacterales</taxon>
        <taxon>Acetobacteraceae</taxon>
        <taxon>Novacetimonas</taxon>
    </lineage>
</organism>
<evidence type="ECO:0000313" key="2">
    <source>
        <dbReference type="EMBL" id="POF61600.1"/>
    </source>
</evidence>
<evidence type="ECO:0000256" key="1">
    <source>
        <dbReference type="SAM" id="MobiDB-lite"/>
    </source>
</evidence>
<accession>A0A2S3VYB9</accession>
<proteinExistence type="predicted"/>
<keyword evidence="3" id="KW-1185">Reference proteome</keyword>